<organism evidence="2 3">
    <name type="scientific">Pseudobythopirellula maris</name>
    <dbReference type="NCBI Taxonomy" id="2527991"/>
    <lineage>
        <taxon>Bacteria</taxon>
        <taxon>Pseudomonadati</taxon>
        <taxon>Planctomycetota</taxon>
        <taxon>Planctomycetia</taxon>
        <taxon>Pirellulales</taxon>
        <taxon>Lacipirellulaceae</taxon>
        <taxon>Pseudobythopirellula</taxon>
    </lineage>
</organism>
<accession>A0A5C5ZUC4</accession>
<evidence type="ECO:0000313" key="2">
    <source>
        <dbReference type="EMBL" id="TWT90628.1"/>
    </source>
</evidence>
<feature type="transmembrane region" description="Helical" evidence="1">
    <location>
        <begin position="272"/>
        <end position="292"/>
    </location>
</feature>
<dbReference type="RefSeq" id="WP_146397663.1">
    <property type="nucleotide sequence ID" value="NZ_SJPQ01000001.1"/>
</dbReference>
<proteinExistence type="predicted"/>
<feature type="transmembrane region" description="Helical" evidence="1">
    <location>
        <begin position="367"/>
        <end position="389"/>
    </location>
</feature>
<dbReference type="EMBL" id="SJPQ01000001">
    <property type="protein sequence ID" value="TWT90628.1"/>
    <property type="molecule type" value="Genomic_DNA"/>
</dbReference>
<name>A0A5C5ZUC4_9BACT</name>
<feature type="transmembrane region" description="Helical" evidence="1">
    <location>
        <begin position="52"/>
        <end position="71"/>
    </location>
</feature>
<feature type="transmembrane region" description="Helical" evidence="1">
    <location>
        <begin position="395"/>
        <end position="416"/>
    </location>
</feature>
<protein>
    <submittedName>
        <fullName evidence="2">ABC-2 family transporter protein</fullName>
    </submittedName>
</protein>
<keyword evidence="1" id="KW-0472">Membrane</keyword>
<evidence type="ECO:0000256" key="1">
    <source>
        <dbReference type="SAM" id="Phobius"/>
    </source>
</evidence>
<reference evidence="2 3" key="1">
    <citation type="submission" date="2019-02" db="EMBL/GenBank/DDBJ databases">
        <title>Deep-cultivation of Planctomycetes and their phenomic and genomic characterization uncovers novel biology.</title>
        <authorList>
            <person name="Wiegand S."/>
            <person name="Jogler M."/>
            <person name="Boedeker C."/>
            <person name="Pinto D."/>
            <person name="Vollmers J."/>
            <person name="Rivas-Marin E."/>
            <person name="Kohn T."/>
            <person name="Peeters S.H."/>
            <person name="Heuer A."/>
            <person name="Rast P."/>
            <person name="Oberbeckmann S."/>
            <person name="Bunk B."/>
            <person name="Jeske O."/>
            <person name="Meyerdierks A."/>
            <person name="Storesund J.E."/>
            <person name="Kallscheuer N."/>
            <person name="Luecker S."/>
            <person name="Lage O.M."/>
            <person name="Pohl T."/>
            <person name="Merkel B.J."/>
            <person name="Hornburger P."/>
            <person name="Mueller R.-W."/>
            <person name="Bruemmer F."/>
            <person name="Labrenz M."/>
            <person name="Spormann A.M."/>
            <person name="Op Den Camp H."/>
            <person name="Overmann J."/>
            <person name="Amann R."/>
            <person name="Jetten M.S.M."/>
            <person name="Mascher T."/>
            <person name="Medema M.H."/>
            <person name="Devos D.P."/>
            <person name="Kaster A.-K."/>
            <person name="Ovreas L."/>
            <person name="Rohde M."/>
            <person name="Galperin M.Y."/>
            <person name="Jogler C."/>
        </authorList>
    </citation>
    <scope>NUCLEOTIDE SEQUENCE [LARGE SCALE GENOMIC DNA]</scope>
    <source>
        <strain evidence="2 3">Mal64</strain>
    </source>
</reference>
<comment type="caution">
    <text evidence="2">The sequence shown here is derived from an EMBL/GenBank/DDBJ whole genome shotgun (WGS) entry which is preliminary data.</text>
</comment>
<feature type="transmembrane region" description="Helical" evidence="1">
    <location>
        <begin position="238"/>
        <end position="260"/>
    </location>
</feature>
<dbReference type="OrthoDB" id="264591at2"/>
<evidence type="ECO:0000313" key="3">
    <source>
        <dbReference type="Proteomes" id="UP000315440"/>
    </source>
</evidence>
<feature type="transmembrane region" description="Helical" evidence="1">
    <location>
        <begin position="321"/>
        <end position="346"/>
    </location>
</feature>
<keyword evidence="3" id="KW-1185">Reference proteome</keyword>
<dbReference type="AlphaFoldDB" id="A0A5C5ZUC4"/>
<dbReference type="Proteomes" id="UP000315440">
    <property type="component" value="Unassembled WGS sequence"/>
</dbReference>
<dbReference type="Pfam" id="PF12679">
    <property type="entry name" value="ABC2_membrane_2"/>
    <property type="match status" value="1"/>
</dbReference>
<dbReference type="PANTHER" id="PTHR43471:SF10">
    <property type="entry name" value="SLL1107 PROTEIN"/>
    <property type="match status" value="1"/>
</dbReference>
<feature type="transmembrane region" description="Helical" evidence="1">
    <location>
        <begin position="12"/>
        <end position="32"/>
    </location>
</feature>
<gene>
    <name evidence="2" type="ORF">Mal64_10220</name>
</gene>
<keyword evidence="1" id="KW-1133">Transmembrane helix</keyword>
<feature type="transmembrane region" description="Helical" evidence="1">
    <location>
        <begin position="199"/>
        <end position="218"/>
    </location>
</feature>
<feature type="transmembrane region" description="Helical" evidence="1">
    <location>
        <begin position="457"/>
        <end position="482"/>
    </location>
</feature>
<keyword evidence="1" id="KW-0812">Transmembrane</keyword>
<dbReference type="PANTHER" id="PTHR43471">
    <property type="entry name" value="ABC TRANSPORTER PERMEASE"/>
    <property type="match status" value="1"/>
</dbReference>
<sequence>MFENVDLWLTPIWLLSVGTTLGALVLAVLYGLLWLVNRKAASAAVTLVSEGVLMPIVYLIGLMAVLAVLLAPRMPLESVTDALGRLPAVGTTETSVTVPAREVDYALPVSFVSEEMLNYSLSSDQDVRVTAAEGEAYSNAIAVVQGDVPYDWNTKSKTRRGFAGPVETIYLTNEGDAPAEVTFTYKTEVRLPQVRRVPLVAASVVGLALVYLGLQWLLPGIANIAVATSKEAIGQPMFLLFTIGGAVALIAFIFVPYNTFGEDVKMLKDSGLSTVMVLAILFAVWTASVSIADEIEGKTALTLLSKPISRRQFILGKYVGILWSVLVIFVLLGALLMATISVKVVYDARESSNPTPDWQLCHSEMIGIVPGLVLSFFEAAVLTAISVAISTRLPMLPNLIICGSIYVLGHLTPLLVQSSVGQNEFVAFFGRLVSIVLPMLDHLNIQAAIAGGQPVPFVYLAWTGLYTVIYVTVAMLLALILFEDRDLA</sequence>